<dbReference type="AlphaFoldDB" id="A0A1E7ERA7"/>
<dbReference type="OrthoDB" id="10649132at2759"/>
<dbReference type="EMBL" id="KV784381">
    <property type="protein sequence ID" value="OEU08369.1"/>
    <property type="molecule type" value="Genomic_DNA"/>
</dbReference>
<accession>A0A1E7ERA7</accession>
<gene>
    <name evidence="3" type="ORF">FRACYDRAFT_271810</name>
</gene>
<proteinExistence type="predicted"/>
<keyword evidence="4" id="KW-1185">Reference proteome</keyword>
<dbReference type="Gene3D" id="2.40.100.10">
    <property type="entry name" value="Cyclophilin-like"/>
    <property type="match status" value="1"/>
</dbReference>
<reference evidence="3 4" key="1">
    <citation type="submission" date="2016-09" db="EMBL/GenBank/DDBJ databases">
        <title>Extensive genetic diversity and differential bi-allelic expression allows diatom success in the polar Southern Ocean.</title>
        <authorList>
            <consortium name="DOE Joint Genome Institute"/>
            <person name="Mock T."/>
            <person name="Otillar R.P."/>
            <person name="Strauss J."/>
            <person name="Dupont C."/>
            <person name="Frickenhaus S."/>
            <person name="Maumus F."/>
            <person name="Mcmullan M."/>
            <person name="Sanges R."/>
            <person name="Schmutz J."/>
            <person name="Toseland A."/>
            <person name="Valas R."/>
            <person name="Veluchamy A."/>
            <person name="Ward B.J."/>
            <person name="Allen A."/>
            <person name="Barry K."/>
            <person name="Falciatore A."/>
            <person name="Ferrante M."/>
            <person name="Fortunato A.E."/>
            <person name="Gloeckner G."/>
            <person name="Gruber A."/>
            <person name="Hipkin R."/>
            <person name="Janech M."/>
            <person name="Kroth P."/>
            <person name="Leese F."/>
            <person name="Lindquist E."/>
            <person name="Lyon B.R."/>
            <person name="Martin J."/>
            <person name="Mayer C."/>
            <person name="Parker M."/>
            <person name="Quesneville H."/>
            <person name="Raymond J."/>
            <person name="Uhlig C."/>
            <person name="Valentin K.U."/>
            <person name="Worden A.Z."/>
            <person name="Armbrust E.V."/>
            <person name="Bowler C."/>
            <person name="Green B."/>
            <person name="Moulton V."/>
            <person name="Van Oosterhout C."/>
            <person name="Grigoriev I."/>
        </authorList>
    </citation>
    <scope>NUCLEOTIDE SEQUENCE [LARGE SCALE GENOMIC DNA]</scope>
    <source>
        <strain evidence="3 4">CCMP1102</strain>
    </source>
</reference>
<name>A0A1E7ERA7_9STRA</name>
<feature type="domain" description="PPIase cyclophilin-type" evidence="2">
    <location>
        <begin position="15"/>
        <end position="202"/>
    </location>
</feature>
<dbReference type="GO" id="GO:0003755">
    <property type="term" value="F:peptidyl-prolyl cis-trans isomerase activity"/>
    <property type="evidence" value="ECO:0007669"/>
    <property type="project" value="InterPro"/>
</dbReference>
<dbReference type="SUPFAM" id="SSF50891">
    <property type="entry name" value="Cyclophilin-like"/>
    <property type="match status" value="1"/>
</dbReference>
<sequence>MAATTTSTAAATTATTATRIAIVLWPDTPHAAWTWLEQIQRNIWDGANLEWDTSSTMLQFKPEPKLPKTTTSTNTVTKGTTRKRSSAKKVDVDDNDNDNDAGGHLEFIEQHPMSRDNYNDDKHHGAWTVGLRETSSSSSSSSSDNLEMFINLSDNQSLYQHEATCVGKIIDGFDTLQRLVETTLIVSSSSSTTTKTNVSVKSIAASHMTNQELEQIYR</sequence>
<organism evidence="3 4">
    <name type="scientific">Fragilariopsis cylindrus CCMP1102</name>
    <dbReference type="NCBI Taxonomy" id="635003"/>
    <lineage>
        <taxon>Eukaryota</taxon>
        <taxon>Sar</taxon>
        <taxon>Stramenopiles</taxon>
        <taxon>Ochrophyta</taxon>
        <taxon>Bacillariophyta</taxon>
        <taxon>Bacillariophyceae</taxon>
        <taxon>Bacillariophycidae</taxon>
        <taxon>Bacillariales</taxon>
        <taxon>Bacillariaceae</taxon>
        <taxon>Fragilariopsis</taxon>
    </lineage>
</organism>
<evidence type="ECO:0000256" key="1">
    <source>
        <dbReference type="SAM" id="MobiDB-lite"/>
    </source>
</evidence>
<dbReference type="Pfam" id="PF00160">
    <property type="entry name" value="Pro_isomerase"/>
    <property type="match status" value="1"/>
</dbReference>
<dbReference type="InParanoid" id="A0A1E7ERA7"/>
<feature type="region of interest" description="Disordered" evidence="1">
    <location>
        <begin position="58"/>
        <end position="104"/>
    </location>
</feature>
<evidence type="ECO:0000313" key="4">
    <source>
        <dbReference type="Proteomes" id="UP000095751"/>
    </source>
</evidence>
<dbReference type="InterPro" id="IPR002130">
    <property type="entry name" value="Cyclophilin-type_PPIase_dom"/>
</dbReference>
<dbReference type="KEGG" id="fcy:FRACYDRAFT_271810"/>
<dbReference type="Proteomes" id="UP000095751">
    <property type="component" value="Unassembled WGS sequence"/>
</dbReference>
<protein>
    <recommendedName>
        <fullName evidence="2">PPIase cyclophilin-type domain-containing protein</fullName>
    </recommendedName>
</protein>
<dbReference type="InterPro" id="IPR029000">
    <property type="entry name" value="Cyclophilin-like_dom_sf"/>
</dbReference>
<evidence type="ECO:0000313" key="3">
    <source>
        <dbReference type="EMBL" id="OEU08369.1"/>
    </source>
</evidence>
<feature type="compositionally biased region" description="Low complexity" evidence="1">
    <location>
        <begin position="67"/>
        <end position="79"/>
    </location>
</feature>
<evidence type="ECO:0000259" key="2">
    <source>
        <dbReference type="Pfam" id="PF00160"/>
    </source>
</evidence>